<evidence type="ECO:0000256" key="3">
    <source>
        <dbReference type="ARBA" id="ARBA00022989"/>
    </source>
</evidence>
<evidence type="ECO:0000256" key="5">
    <source>
        <dbReference type="SAM" id="Phobius"/>
    </source>
</evidence>
<accession>A0AAD9MGT0</accession>
<reference evidence="6" key="1">
    <citation type="submission" date="2021-01" db="EMBL/GenBank/DDBJ databases">
        <authorList>
            <person name="Eckstrom K.M.E."/>
        </authorList>
    </citation>
    <scope>NUCLEOTIDE SEQUENCE</scope>
    <source>
        <strain evidence="6">UVCC 0001</strain>
    </source>
</reference>
<evidence type="ECO:0000256" key="4">
    <source>
        <dbReference type="ARBA" id="ARBA00023136"/>
    </source>
</evidence>
<evidence type="ECO:0000313" key="6">
    <source>
        <dbReference type="EMBL" id="KAK2077474.1"/>
    </source>
</evidence>
<comment type="subcellular location">
    <subcellularLocation>
        <location evidence="1">Membrane</location>
        <topology evidence="1">Multi-pass membrane protein</topology>
    </subcellularLocation>
</comment>
<feature type="transmembrane region" description="Helical" evidence="5">
    <location>
        <begin position="65"/>
        <end position="84"/>
    </location>
</feature>
<evidence type="ECO:0000313" key="7">
    <source>
        <dbReference type="Proteomes" id="UP001255856"/>
    </source>
</evidence>
<dbReference type="AlphaFoldDB" id="A0AAD9MGT0"/>
<gene>
    <name evidence="6" type="ORF">QBZ16_004319</name>
</gene>
<organism evidence="6 7">
    <name type="scientific">Prototheca wickerhamii</name>
    <dbReference type="NCBI Taxonomy" id="3111"/>
    <lineage>
        <taxon>Eukaryota</taxon>
        <taxon>Viridiplantae</taxon>
        <taxon>Chlorophyta</taxon>
        <taxon>core chlorophytes</taxon>
        <taxon>Trebouxiophyceae</taxon>
        <taxon>Chlorellales</taxon>
        <taxon>Chlorellaceae</taxon>
        <taxon>Prototheca</taxon>
    </lineage>
</organism>
<dbReference type="PANTHER" id="PTHR12665">
    <property type="entry name" value="ORMDL PROTEINS"/>
    <property type="match status" value="1"/>
</dbReference>
<feature type="transmembrane region" description="Helical" evidence="5">
    <location>
        <begin position="41"/>
        <end position="59"/>
    </location>
</feature>
<proteinExistence type="predicted"/>
<keyword evidence="7" id="KW-1185">Reference proteome</keyword>
<dbReference type="GO" id="GO:0005789">
    <property type="term" value="C:endoplasmic reticulum membrane"/>
    <property type="evidence" value="ECO:0007669"/>
    <property type="project" value="InterPro"/>
</dbReference>
<dbReference type="PIRSF" id="PIRSF018147">
    <property type="entry name" value="ORMDL"/>
    <property type="match status" value="1"/>
</dbReference>
<dbReference type="EMBL" id="JASFZW010000006">
    <property type="protein sequence ID" value="KAK2077474.1"/>
    <property type="molecule type" value="Genomic_DNA"/>
</dbReference>
<protein>
    <submittedName>
        <fullName evidence="6">Uncharacterized protein</fullName>
    </submittedName>
</protein>
<dbReference type="Proteomes" id="UP001255856">
    <property type="component" value="Unassembled WGS sequence"/>
</dbReference>
<evidence type="ECO:0000256" key="1">
    <source>
        <dbReference type="ARBA" id="ARBA00004141"/>
    </source>
</evidence>
<feature type="transmembrane region" description="Helical" evidence="5">
    <location>
        <begin position="140"/>
        <end position="157"/>
    </location>
</feature>
<keyword evidence="2 5" id="KW-0812">Transmembrane</keyword>
<comment type="caution">
    <text evidence="6">The sequence shown here is derived from an EMBL/GenBank/DDBJ whole genome shotgun (WGS) entry which is preliminary data.</text>
</comment>
<sequence length="169" mass="19007">MTRNASYTSPSGLDSPRKHPGLGTTAIEVNKNTNWLDSPAAWLYYVFLIVLGWLLISSFTDPGMAWTYVHIAHGIITYICFHWVKGSPIADDQGVYDSQTFWEQIDNGEQFTPTRKFLMVVPAVLFLLACNGTDYRRQPLGINIAVVTVLLVAKLACMHRVRILGINKY</sequence>
<dbReference type="InterPro" id="IPR007203">
    <property type="entry name" value="ORMDL"/>
</dbReference>
<evidence type="ECO:0000256" key="2">
    <source>
        <dbReference type="ARBA" id="ARBA00022692"/>
    </source>
</evidence>
<dbReference type="Pfam" id="PF04061">
    <property type="entry name" value="ORMDL"/>
    <property type="match status" value="1"/>
</dbReference>
<name>A0AAD9MGT0_PROWI</name>
<keyword evidence="3 5" id="KW-1133">Transmembrane helix</keyword>
<keyword evidence="4 5" id="KW-0472">Membrane</keyword>